<comment type="caution">
    <text evidence="1">The sequence shown here is derived from an EMBL/GenBank/DDBJ whole genome shotgun (WGS) entry which is preliminary data.</text>
</comment>
<proteinExistence type="predicted"/>
<sequence length="338" mass="33902">MYVDQRFLSPSTAGVTDLLLADAQPAPAPSVGAVNATEALAPSLSTGASLTALNATNPLAVELGQTLLPSAPAPAPQAPAVQVVSVPLPAFTGVQSCLPFNILVAPSGGPGQYAVALNATSDVADLLSLAIVNDTLLLETTGPFQTTAPIQLTVVLPATELQRLIVTSPISEVTVANTFTPPGLLVYAPAYAAQINLVNVQTPALVISTAGTGAIVANGTFGSVSVTADVDSLVFLIGVANGVNVNLGGDSRLLVSSNSDAVQIIGSTQGDSFVKYVLGTCSAQNPDPTAADACQQGAIPAPAIRPQWTCGIAADTNFTCAATQPTGAMFCYGLDCTG</sequence>
<dbReference type="Proteomes" id="UP001489004">
    <property type="component" value="Unassembled WGS sequence"/>
</dbReference>
<name>A0AAW1P0G2_9CHLO</name>
<dbReference type="EMBL" id="JALJOR010000022">
    <property type="protein sequence ID" value="KAK9803286.1"/>
    <property type="molecule type" value="Genomic_DNA"/>
</dbReference>
<reference evidence="1 2" key="1">
    <citation type="journal article" date="2024" name="Nat. Commun.">
        <title>Phylogenomics reveals the evolutionary origins of lichenization in chlorophyte algae.</title>
        <authorList>
            <person name="Puginier C."/>
            <person name="Libourel C."/>
            <person name="Otte J."/>
            <person name="Skaloud P."/>
            <person name="Haon M."/>
            <person name="Grisel S."/>
            <person name="Petersen M."/>
            <person name="Berrin J.G."/>
            <person name="Delaux P.M."/>
            <person name="Dal Grande F."/>
            <person name="Keller J."/>
        </authorList>
    </citation>
    <scope>NUCLEOTIDE SEQUENCE [LARGE SCALE GENOMIC DNA]</scope>
    <source>
        <strain evidence="1 2">SAG 2043</strain>
    </source>
</reference>
<accession>A0AAW1P0G2</accession>
<dbReference type="AlphaFoldDB" id="A0AAW1P0G2"/>
<evidence type="ECO:0000313" key="2">
    <source>
        <dbReference type="Proteomes" id="UP001489004"/>
    </source>
</evidence>
<keyword evidence="2" id="KW-1185">Reference proteome</keyword>
<evidence type="ECO:0000313" key="1">
    <source>
        <dbReference type="EMBL" id="KAK9803286.1"/>
    </source>
</evidence>
<gene>
    <name evidence="1" type="ORF">WJX72_007531</name>
</gene>
<organism evidence="1 2">
    <name type="scientific">[Myrmecia] bisecta</name>
    <dbReference type="NCBI Taxonomy" id="41462"/>
    <lineage>
        <taxon>Eukaryota</taxon>
        <taxon>Viridiplantae</taxon>
        <taxon>Chlorophyta</taxon>
        <taxon>core chlorophytes</taxon>
        <taxon>Trebouxiophyceae</taxon>
        <taxon>Trebouxiales</taxon>
        <taxon>Trebouxiaceae</taxon>
        <taxon>Myrmecia</taxon>
    </lineage>
</organism>
<dbReference type="Gene3D" id="2.160.20.120">
    <property type="match status" value="1"/>
</dbReference>
<protein>
    <submittedName>
        <fullName evidence="1">Uncharacterized protein</fullName>
    </submittedName>
</protein>